<organism evidence="2 3">
    <name type="scientific">Plasmodium chabaudi chabaudi</name>
    <dbReference type="NCBI Taxonomy" id="31271"/>
    <lineage>
        <taxon>Eukaryota</taxon>
        <taxon>Sar</taxon>
        <taxon>Alveolata</taxon>
        <taxon>Apicomplexa</taxon>
        <taxon>Aconoidasida</taxon>
        <taxon>Haemosporida</taxon>
        <taxon>Plasmodiidae</taxon>
        <taxon>Plasmodium</taxon>
        <taxon>Plasmodium (Vinckeia)</taxon>
    </lineage>
</organism>
<evidence type="ECO:0000313" key="3">
    <source>
        <dbReference type="Proteomes" id="UP000507163"/>
    </source>
</evidence>
<dbReference type="AlphaFoldDB" id="A0A1C6XEV1"/>
<sequence>MEENETEKKDDNKGVCDENINGGVNMKNDISESEKLYRSKIVNKNVKENVMSGNVNTITIEKITNIPNVIFKEIIKENNKREEKKTPTEYIIKNNTNDEEKQNDKIINPYNDILVDKIRQEIYNKEITKYIPKGTELTVKQTLKIPKIKPKYVEVPVPIYAPCYIEVPIPIQYIPVPKEEFKEHFTCGVSNIDNIAKYPNVYNPDNNKERKNNKDNDKSFFFNLKRALSIIFPCTQIGK</sequence>
<gene>
    <name evidence="2" type="ORF">PCHAJ_000232200</name>
</gene>
<proteinExistence type="predicted"/>
<protein>
    <recommendedName>
        <fullName evidence="4">PhIL1 interacting protein PIP3</fullName>
    </recommendedName>
</protein>
<evidence type="ECO:0008006" key="4">
    <source>
        <dbReference type="Google" id="ProtNLM"/>
    </source>
</evidence>
<dbReference type="Proteomes" id="UP000507163">
    <property type="component" value="Chromosome 10"/>
</dbReference>
<evidence type="ECO:0000256" key="1">
    <source>
        <dbReference type="SAM" id="MobiDB-lite"/>
    </source>
</evidence>
<reference evidence="2 3" key="1">
    <citation type="submission" date="2016-08" db="EMBL/GenBank/DDBJ databases">
        <authorList>
            <consortium name="Pathogen Informatics"/>
        </authorList>
    </citation>
    <scope>NUCLEOTIDE SEQUENCE [LARGE SCALE GENOMIC DNA]</scope>
    <source>
        <strain evidence="2 3">AJ</strain>
    </source>
</reference>
<evidence type="ECO:0000313" key="2">
    <source>
        <dbReference type="EMBL" id="SCM02163.1"/>
    </source>
</evidence>
<accession>A0A1C6XEV1</accession>
<name>A0A1C6XEV1_PLACU</name>
<dbReference type="EMBL" id="LT608176">
    <property type="protein sequence ID" value="SCM02163.1"/>
    <property type="molecule type" value="Genomic_DNA"/>
</dbReference>
<feature type="compositionally biased region" description="Basic and acidic residues" evidence="1">
    <location>
        <begin position="1"/>
        <end position="16"/>
    </location>
</feature>
<feature type="region of interest" description="Disordered" evidence="1">
    <location>
        <begin position="1"/>
        <end position="20"/>
    </location>
</feature>